<organism evidence="3 4">
    <name type="scientific">Mycena alexandri</name>
    <dbReference type="NCBI Taxonomy" id="1745969"/>
    <lineage>
        <taxon>Eukaryota</taxon>
        <taxon>Fungi</taxon>
        <taxon>Dikarya</taxon>
        <taxon>Basidiomycota</taxon>
        <taxon>Agaricomycotina</taxon>
        <taxon>Agaricomycetes</taxon>
        <taxon>Agaricomycetidae</taxon>
        <taxon>Agaricales</taxon>
        <taxon>Marasmiineae</taxon>
        <taxon>Mycenaceae</taxon>
        <taxon>Mycena</taxon>
    </lineage>
</organism>
<keyword evidence="4" id="KW-1185">Reference proteome</keyword>
<feature type="compositionally biased region" description="Low complexity" evidence="1">
    <location>
        <begin position="121"/>
        <end position="132"/>
    </location>
</feature>
<gene>
    <name evidence="3" type="ORF">C8F04DRAFT_1146637</name>
</gene>
<evidence type="ECO:0000256" key="1">
    <source>
        <dbReference type="SAM" id="MobiDB-lite"/>
    </source>
</evidence>
<dbReference type="EMBL" id="JARJCM010000283">
    <property type="protein sequence ID" value="KAJ7019783.1"/>
    <property type="molecule type" value="Genomic_DNA"/>
</dbReference>
<dbReference type="AlphaFoldDB" id="A0AAD6S2C9"/>
<feature type="chain" id="PRO_5042042025" evidence="2">
    <location>
        <begin position="20"/>
        <end position="148"/>
    </location>
</feature>
<feature type="signal peptide" evidence="2">
    <location>
        <begin position="1"/>
        <end position="19"/>
    </location>
</feature>
<feature type="region of interest" description="Disordered" evidence="1">
    <location>
        <begin position="121"/>
        <end position="148"/>
    </location>
</feature>
<proteinExistence type="predicted"/>
<dbReference type="Proteomes" id="UP001218188">
    <property type="component" value="Unassembled WGS sequence"/>
</dbReference>
<evidence type="ECO:0000313" key="3">
    <source>
        <dbReference type="EMBL" id="KAJ7019783.1"/>
    </source>
</evidence>
<keyword evidence="2" id="KW-0732">Signal</keyword>
<sequence>MLNIFGLLLIVTSLHYTSPAHLTRALSDAMGSLEKVYTDLVCTQLMGLLTADDVAEAPHYYSSRSARSELKPSFTPFHGAQPYVVPQRPFIHLVPLHQRGEENGDTHQAISWKENHRRRFSSAAISDGSSGSHPTGTGAPSDPGGLET</sequence>
<evidence type="ECO:0000313" key="4">
    <source>
        <dbReference type="Proteomes" id="UP001218188"/>
    </source>
</evidence>
<comment type="caution">
    <text evidence="3">The sequence shown here is derived from an EMBL/GenBank/DDBJ whole genome shotgun (WGS) entry which is preliminary data.</text>
</comment>
<evidence type="ECO:0000256" key="2">
    <source>
        <dbReference type="SAM" id="SignalP"/>
    </source>
</evidence>
<protein>
    <submittedName>
        <fullName evidence="3">Uncharacterized protein</fullName>
    </submittedName>
</protein>
<name>A0AAD6S2C9_9AGAR</name>
<accession>A0AAD6S2C9</accession>
<reference evidence="3" key="1">
    <citation type="submission" date="2023-03" db="EMBL/GenBank/DDBJ databases">
        <title>Massive genome expansion in bonnet fungi (Mycena s.s.) driven by repeated elements and novel gene families across ecological guilds.</title>
        <authorList>
            <consortium name="Lawrence Berkeley National Laboratory"/>
            <person name="Harder C.B."/>
            <person name="Miyauchi S."/>
            <person name="Viragh M."/>
            <person name="Kuo A."/>
            <person name="Thoen E."/>
            <person name="Andreopoulos B."/>
            <person name="Lu D."/>
            <person name="Skrede I."/>
            <person name="Drula E."/>
            <person name="Henrissat B."/>
            <person name="Morin E."/>
            <person name="Kohler A."/>
            <person name="Barry K."/>
            <person name="LaButti K."/>
            <person name="Morin E."/>
            <person name="Salamov A."/>
            <person name="Lipzen A."/>
            <person name="Mereny Z."/>
            <person name="Hegedus B."/>
            <person name="Baldrian P."/>
            <person name="Stursova M."/>
            <person name="Weitz H."/>
            <person name="Taylor A."/>
            <person name="Grigoriev I.V."/>
            <person name="Nagy L.G."/>
            <person name="Martin F."/>
            <person name="Kauserud H."/>
        </authorList>
    </citation>
    <scope>NUCLEOTIDE SEQUENCE</scope>
    <source>
        <strain evidence="3">CBHHK200</strain>
    </source>
</reference>